<dbReference type="Gene3D" id="3.90.1150.10">
    <property type="entry name" value="Aspartate Aminotransferase, domain 1"/>
    <property type="match status" value="1"/>
</dbReference>
<dbReference type="FunFam" id="3.40.640.10:FF:000084">
    <property type="entry name" value="IscS-like cysteine desulfurase"/>
    <property type="match status" value="1"/>
</dbReference>
<dbReference type="SUPFAM" id="SSF53383">
    <property type="entry name" value="PLP-dependent transferases"/>
    <property type="match status" value="1"/>
</dbReference>
<evidence type="ECO:0000256" key="2">
    <source>
        <dbReference type="ARBA" id="ARBA00003120"/>
    </source>
</evidence>
<dbReference type="InterPro" id="IPR020578">
    <property type="entry name" value="Aminotrans_V_PyrdxlP_BS"/>
</dbReference>
<evidence type="ECO:0000256" key="13">
    <source>
        <dbReference type="RuleBase" id="RU364075"/>
    </source>
</evidence>
<evidence type="ECO:0000256" key="1">
    <source>
        <dbReference type="ARBA" id="ARBA00001933"/>
    </source>
</evidence>
<dbReference type="PANTHER" id="PTHR11601:SF34">
    <property type="entry name" value="CYSTEINE DESULFURASE"/>
    <property type="match status" value="1"/>
</dbReference>
<dbReference type="InterPro" id="IPR000192">
    <property type="entry name" value="Aminotrans_V_dom"/>
</dbReference>
<dbReference type="InterPro" id="IPR017772">
    <property type="entry name" value="Cys_deSase_NifS_bac/arc"/>
</dbReference>
<dbReference type="InterPro" id="IPR015422">
    <property type="entry name" value="PyrdxlP-dep_Trfase_small"/>
</dbReference>
<comment type="similarity">
    <text evidence="3 13">Belongs to the class-V pyridoxal-phosphate-dependent aminotransferase family. NifS/IscS subfamily.</text>
</comment>
<keyword evidence="10 13" id="KW-0411">Iron-sulfur</keyword>
<gene>
    <name evidence="15" type="primary">nifS</name>
    <name evidence="15" type="ORF">SMSP2_02733</name>
</gene>
<comment type="cofactor">
    <cofactor evidence="1 12">
        <name>pyridoxal 5'-phosphate</name>
        <dbReference type="ChEBI" id="CHEBI:597326"/>
    </cofactor>
</comment>
<dbReference type="Proteomes" id="UP000188181">
    <property type="component" value="Chromosome"/>
</dbReference>
<dbReference type="PANTHER" id="PTHR11601">
    <property type="entry name" value="CYSTEINE DESULFURYLASE FAMILY MEMBER"/>
    <property type="match status" value="1"/>
</dbReference>
<dbReference type="PROSITE" id="PS00595">
    <property type="entry name" value="AA_TRANSFER_CLASS_5"/>
    <property type="match status" value="1"/>
</dbReference>
<evidence type="ECO:0000256" key="7">
    <source>
        <dbReference type="ARBA" id="ARBA00022723"/>
    </source>
</evidence>
<feature type="domain" description="Aminotransferase class V" evidence="14">
    <location>
        <begin position="5"/>
        <end position="363"/>
    </location>
</feature>
<dbReference type="EMBL" id="CP019646">
    <property type="protein sequence ID" value="AQQ72350.1"/>
    <property type="molecule type" value="Genomic_DNA"/>
</dbReference>
<evidence type="ECO:0000256" key="9">
    <source>
        <dbReference type="ARBA" id="ARBA00023004"/>
    </source>
</evidence>
<keyword evidence="16" id="KW-1185">Reference proteome</keyword>
<dbReference type="KEGG" id="pbas:SMSP2_02733"/>
<dbReference type="OrthoDB" id="9808002at2"/>
<evidence type="ECO:0000256" key="3">
    <source>
        <dbReference type="ARBA" id="ARBA00006490"/>
    </source>
</evidence>
<proteinExistence type="inferred from homology"/>
<reference evidence="16" key="1">
    <citation type="submission" date="2017-02" db="EMBL/GenBank/DDBJ databases">
        <title>Comparative genomics and description of representatives of a novel lineage of planctomycetes thriving in anoxic sediments.</title>
        <authorList>
            <person name="Spring S."/>
            <person name="Bunk B."/>
            <person name="Sproer C."/>
        </authorList>
    </citation>
    <scope>NUCLEOTIDE SEQUENCE [LARGE SCALE GENOMIC DNA]</scope>
    <source>
        <strain evidence="16">SM-Chi-D1</strain>
    </source>
</reference>
<dbReference type="Pfam" id="PF00266">
    <property type="entry name" value="Aminotran_5"/>
    <property type="match status" value="1"/>
</dbReference>
<evidence type="ECO:0000256" key="11">
    <source>
        <dbReference type="ARBA" id="ARBA00050776"/>
    </source>
</evidence>
<dbReference type="InterPro" id="IPR015424">
    <property type="entry name" value="PyrdxlP-dep_Trfase"/>
</dbReference>
<dbReference type="RefSeq" id="WP_146684935.1">
    <property type="nucleotide sequence ID" value="NZ_CP019646.1"/>
</dbReference>
<dbReference type="AlphaFoldDB" id="A0A1Q2MI43"/>
<evidence type="ECO:0000256" key="8">
    <source>
        <dbReference type="ARBA" id="ARBA00022898"/>
    </source>
</evidence>
<evidence type="ECO:0000256" key="10">
    <source>
        <dbReference type="ARBA" id="ARBA00023014"/>
    </source>
</evidence>
<evidence type="ECO:0000256" key="12">
    <source>
        <dbReference type="RuleBase" id="RU004504"/>
    </source>
</evidence>
<accession>A0A1Q2MI43</accession>
<evidence type="ECO:0000259" key="14">
    <source>
        <dbReference type="Pfam" id="PF00266"/>
    </source>
</evidence>
<evidence type="ECO:0000313" key="15">
    <source>
        <dbReference type="EMBL" id="AQQ72350.1"/>
    </source>
</evidence>
<evidence type="ECO:0000313" key="16">
    <source>
        <dbReference type="Proteomes" id="UP000188181"/>
    </source>
</evidence>
<dbReference type="STRING" id="1851148.SMSP2_02733"/>
<dbReference type="InterPro" id="IPR015421">
    <property type="entry name" value="PyrdxlP-dep_Trfase_major"/>
</dbReference>
<comment type="catalytic activity">
    <reaction evidence="11 13">
        <text>(sulfur carrier)-H + L-cysteine = (sulfur carrier)-SH + L-alanine</text>
        <dbReference type="Rhea" id="RHEA:43892"/>
        <dbReference type="Rhea" id="RHEA-COMP:14737"/>
        <dbReference type="Rhea" id="RHEA-COMP:14739"/>
        <dbReference type="ChEBI" id="CHEBI:29917"/>
        <dbReference type="ChEBI" id="CHEBI:35235"/>
        <dbReference type="ChEBI" id="CHEBI:57972"/>
        <dbReference type="ChEBI" id="CHEBI:64428"/>
        <dbReference type="EC" id="2.8.1.7"/>
    </reaction>
</comment>
<comment type="function">
    <text evidence="2">Catalyzes the removal of elemental sulfur atoms from cysteine to produce alanine. Seems to participate in the biosynthesis of the nitrogenase metalloclusters by providing the inorganic sulfur required for the Fe-S core formation.</text>
</comment>
<keyword evidence="7 13" id="KW-0479">Metal-binding</keyword>
<protein>
    <recommendedName>
        <fullName evidence="5 13">Cysteine desulfurase</fullName>
        <ecNumber evidence="5 13">2.8.1.7</ecNumber>
    </recommendedName>
    <alternativeName>
        <fullName evidence="13">Nitrogenase metalloclusters biosynthesis protein NifS</fullName>
    </alternativeName>
</protein>
<sequence length="383" mass="41880">MNTYYFDNNATTRVCDEVFEEIKPYFCQMYGNPSSMHQFGGEVGHKIRESRQRVASILGCKQAEVIFTSCGTESDNMAIRGIAEANPSKMKIVTSRVEHPAVLATCRSFTEHGYDVVEVGVDEKGRLDLDELEDAVDENTAIVTIMHANNETGTIFPVDKAAQIAHAKGAVFHTDAVQSVGKIPVNMAESEIDMLSISGHKLHAPKGVGALFVRKGTRFKPYMTGGHQENGRRAGTENAAGIIGLGKACEVAQRDMELENTQVKSLRDKLETAVMKECGQCRINGDPENRLPNTTNISFELIEGESILLMLDQFGICASSGSACTSGSLEPSHVLRAMGVPFTAAHGSVRFSLSKYTTEQEVDFVIEKLPPIIKRLRELSPFT</sequence>
<evidence type="ECO:0000256" key="6">
    <source>
        <dbReference type="ARBA" id="ARBA00022679"/>
    </source>
</evidence>
<dbReference type="InterPro" id="IPR016454">
    <property type="entry name" value="Cysteine_dSase"/>
</dbReference>
<keyword evidence="9 13" id="KW-0408">Iron</keyword>
<organism evidence="15 16">
    <name type="scientific">Limihaloglobus sulfuriphilus</name>
    <dbReference type="NCBI Taxonomy" id="1851148"/>
    <lineage>
        <taxon>Bacteria</taxon>
        <taxon>Pseudomonadati</taxon>
        <taxon>Planctomycetota</taxon>
        <taxon>Phycisphaerae</taxon>
        <taxon>Sedimentisphaerales</taxon>
        <taxon>Sedimentisphaeraceae</taxon>
        <taxon>Limihaloglobus</taxon>
    </lineage>
</organism>
<comment type="subunit">
    <text evidence="4">Homodimer.</text>
</comment>
<name>A0A1Q2MI43_9BACT</name>
<dbReference type="GO" id="GO:0046872">
    <property type="term" value="F:metal ion binding"/>
    <property type="evidence" value="ECO:0007669"/>
    <property type="project" value="UniProtKB-KW"/>
</dbReference>
<dbReference type="EC" id="2.8.1.7" evidence="5 13"/>
<dbReference type="PIRSF" id="PIRSF005572">
    <property type="entry name" value="NifS"/>
    <property type="match status" value="1"/>
</dbReference>
<dbReference type="GO" id="GO:0051536">
    <property type="term" value="F:iron-sulfur cluster binding"/>
    <property type="evidence" value="ECO:0007669"/>
    <property type="project" value="UniProtKB-KW"/>
</dbReference>
<dbReference type="GO" id="GO:0031071">
    <property type="term" value="F:cysteine desulfurase activity"/>
    <property type="evidence" value="ECO:0007669"/>
    <property type="project" value="UniProtKB-EC"/>
</dbReference>
<dbReference type="Gene3D" id="3.40.640.10">
    <property type="entry name" value="Type I PLP-dependent aspartate aminotransferase-like (Major domain)"/>
    <property type="match status" value="1"/>
</dbReference>
<dbReference type="GO" id="GO:0006520">
    <property type="term" value="P:amino acid metabolic process"/>
    <property type="evidence" value="ECO:0007669"/>
    <property type="project" value="InterPro"/>
</dbReference>
<evidence type="ECO:0000256" key="5">
    <source>
        <dbReference type="ARBA" id="ARBA00012239"/>
    </source>
</evidence>
<keyword evidence="8 13" id="KW-0663">Pyridoxal phosphate</keyword>
<dbReference type="GO" id="GO:0030170">
    <property type="term" value="F:pyridoxal phosphate binding"/>
    <property type="evidence" value="ECO:0007669"/>
    <property type="project" value="InterPro"/>
</dbReference>
<keyword evidence="6 13" id="KW-0808">Transferase</keyword>
<dbReference type="NCBIfam" id="TIGR03402">
    <property type="entry name" value="FeS_nifS"/>
    <property type="match status" value="1"/>
</dbReference>
<dbReference type="Gene3D" id="1.10.260.50">
    <property type="match status" value="1"/>
</dbReference>
<evidence type="ECO:0000256" key="4">
    <source>
        <dbReference type="ARBA" id="ARBA00011738"/>
    </source>
</evidence>